<dbReference type="KEGG" id="pchm:VFPPC_07178"/>
<keyword evidence="8" id="KW-1185">Reference proteome</keyword>
<feature type="chain" id="PRO_5008101423" description="AA1-like domain-containing protein" evidence="5">
    <location>
        <begin position="17"/>
        <end position="184"/>
    </location>
</feature>
<feature type="domain" description="AA1-like" evidence="6">
    <location>
        <begin position="41"/>
        <end position="168"/>
    </location>
</feature>
<dbReference type="EMBL" id="LSBJ02000007">
    <property type="protein sequence ID" value="OAQ62156.1"/>
    <property type="molecule type" value="Genomic_DNA"/>
</dbReference>
<evidence type="ECO:0000313" key="8">
    <source>
        <dbReference type="Proteomes" id="UP000078397"/>
    </source>
</evidence>
<dbReference type="Proteomes" id="UP000078397">
    <property type="component" value="Unassembled WGS sequence"/>
</dbReference>
<evidence type="ECO:0000256" key="1">
    <source>
        <dbReference type="ARBA" id="ARBA00004613"/>
    </source>
</evidence>
<feature type="signal peptide" evidence="5">
    <location>
        <begin position="1"/>
        <end position="16"/>
    </location>
</feature>
<keyword evidence="3 5" id="KW-0732">Signal</keyword>
<evidence type="ECO:0000256" key="3">
    <source>
        <dbReference type="ARBA" id="ARBA00022729"/>
    </source>
</evidence>
<dbReference type="GeneID" id="28850080"/>
<gene>
    <name evidence="7" type="ORF">VFPPC_07178</name>
</gene>
<evidence type="ECO:0000259" key="6">
    <source>
        <dbReference type="Pfam" id="PF16541"/>
    </source>
</evidence>
<dbReference type="InterPro" id="IPR032382">
    <property type="entry name" value="AltA1"/>
</dbReference>
<keyword evidence="2" id="KW-0964">Secreted</keyword>
<sequence length="184" mass="20565">MLRLLTTLLLAGAALAAPSTLDLRAPEKCTQKSTKTKAWAVKDFDYHASYIFTTPAHQNSWGYVNFTLENPSLKYKAQCSAASNQLDVFFYGNFVYNCTEDVPGDAATFTFSYPAEELKVNQTWACPGEGSRFWAQGGAKFNLKCTDKSWQNPDWKMGQTYSTRFINCNHFDAPVPIESIQAIA</sequence>
<evidence type="ECO:0000313" key="7">
    <source>
        <dbReference type="EMBL" id="OAQ62156.1"/>
    </source>
</evidence>
<proteinExistence type="predicted"/>
<organism evidence="7 8">
    <name type="scientific">Pochonia chlamydosporia 170</name>
    <dbReference type="NCBI Taxonomy" id="1380566"/>
    <lineage>
        <taxon>Eukaryota</taxon>
        <taxon>Fungi</taxon>
        <taxon>Dikarya</taxon>
        <taxon>Ascomycota</taxon>
        <taxon>Pezizomycotina</taxon>
        <taxon>Sordariomycetes</taxon>
        <taxon>Hypocreomycetidae</taxon>
        <taxon>Hypocreales</taxon>
        <taxon>Clavicipitaceae</taxon>
        <taxon>Pochonia</taxon>
    </lineage>
</organism>
<evidence type="ECO:0000256" key="5">
    <source>
        <dbReference type="SAM" id="SignalP"/>
    </source>
</evidence>
<protein>
    <recommendedName>
        <fullName evidence="6">AA1-like domain-containing protein</fullName>
    </recommendedName>
</protein>
<keyword evidence="4" id="KW-1015">Disulfide bond</keyword>
<dbReference type="Pfam" id="PF16541">
    <property type="entry name" value="AltA1"/>
    <property type="match status" value="1"/>
</dbReference>
<comment type="caution">
    <text evidence="7">The sequence shown here is derived from an EMBL/GenBank/DDBJ whole genome shotgun (WGS) entry which is preliminary data.</text>
</comment>
<dbReference type="GO" id="GO:0005576">
    <property type="term" value="C:extracellular region"/>
    <property type="evidence" value="ECO:0007669"/>
    <property type="project" value="UniProtKB-SubCell"/>
</dbReference>
<dbReference type="RefSeq" id="XP_018139860.1">
    <property type="nucleotide sequence ID" value="XM_018286086.1"/>
</dbReference>
<evidence type="ECO:0000256" key="4">
    <source>
        <dbReference type="ARBA" id="ARBA00023157"/>
    </source>
</evidence>
<dbReference type="AlphaFoldDB" id="A0A179F9M1"/>
<dbReference type="OrthoDB" id="3539798at2759"/>
<name>A0A179F9M1_METCM</name>
<reference evidence="7 8" key="1">
    <citation type="journal article" date="2016" name="PLoS Pathog.">
        <title>Biosynthesis of antibiotic leucinostatins in bio-control fungus Purpureocillium lilacinum and their inhibition on phytophthora revealed by genome mining.</title>
        <authorList>
            <person name="Wang G."/>
            <person name="Liu Z."/>
            <person name="Lin R."/>
            <person name="Li E."/>
            <person name="Mao Z."/>
            <person name="Ling J."/>
            <person name="Yang Y."/>
            <person name="Yin W.B."/>
            <person name="Xie B."/>
        </authorList>
    </citation>
    <scope>NUCLEOTIDE SEQUENCE [LARGE SCALE GENOMIC DNA]</scope>
    <source>
        <strain evidence="7">170</strain>
    </source>
</reference>
<comment type="subcellular location">
    <subcellularLocation>
        <location evidence="1">Secreted</location>
    </subcellularLocation>
</comment>
<accession>A0A179F9M1</accession>
<evidence type="ECO:0000256" key="2">
    <source>
        <dbReference type="ARBA" id="ARBA00022525"/>
    </source>
</evidence>